<sequence length="85" mass="9367">TRECQDPCCDTSTCKLKAGAECAEGECCHRCQLKSAGTLCRQKTGDCDLAEHCTGLSGFSPLFKVFKNIYSWFWVQHSSGSLSHQ</sequence>
<protein>
    <recommendedName>
        <fullName evidence="3">Disintegrin domain-containing protein</fullName>
    </recommendedName>
</protein>
<dbReference type="GO" id="GO:0006954">
    <property type="term" value="P:inflammatory response"/>
    <property type="evidence" value="ECO:0007669"/>
    <property type="project" value="TreeGrafter"/>
</dbReference>
<dbReference type="Proteomes" id="UP000265120">
    <property type="component" value="Chromosome 12"/>
</dbReference>
<evidence type="ECO:0000313" key="4">
    <source>
        <dbReference type="Ensembl" id="ENSCSEP00000013694.1"/>
    </source>
</evidence>
<dbReference type="Pfam" id="PF00200">
    <property type="entry name" value="Disintegrin"/>
    <property type="match status" value="1"/>
</dbReference>
<evidence type="ECO:0000259" key="3">
    <source>
        <dbReference type="PROSITE" id="PS50214"/>
    </source>
</evidence>
<reference evidence="4" key="3">
    <citation type="submission" date="2025-09" db="UniProtKB">
        <authorList>
            <consortium name="Ensembl"/>
        </authorList>
    </citation>
    <scope>IDENTIFICATION</scope>
</reference>
<dbReference type="AlphaFoldDB" id="A0A3P8VHF1"/>
<keyword evidence="5" id="KW-1185">Reference proteome</keyword>
<dbReference type="InterPro" id="IPR018358">
    <property type="entry name" value="Disintegrin_CS"/>
</dbReference>
<reference evidence="4" key="2">
    <citation type="submission" date="2025-08" db="UniProtKB">
        <authorList>
            <consortium name="Ensembl"/>
        </authorList>
    </citation>
    <scope>IDENTIFICATION</scope>
</reference>
<organism evidence="4 5">
    <name type="scientific">Cynoglossus semilaevis</name>
    <name type="common">Tongue sole</name>
    <dbReference type="NCBI Taxonomy" id="244447"/>
    <lineage>
        <taxon>Eukaryota</taxon>
        <taxon>Metazoa</taxon>
        <taxon>Chordata</taxon>
        <taxon>Craniata</taxon>
        <taxon>Vertebrata</taxon>
        <taxon>Euteleostomi</taxon>
        <taxon>Actinopterygii</taxon>
        <taxon>Neopterygii</taxon>
        <taxon>Teleostei</taxon>
        <taxon>Neoteleostei</taxon>
        <taxon>Acanthomorphata</taxon>
        <taxon>Carangaria</taxon>
        <taxon>Pleuronectiformes</taxon>
        <taxon>Pleuronectoidei</taxon>
        <taxon>Cynoglossidae</taxon>
        <taxon>Cynoglossinae</taxon>
        <taxon>Cynoglossus</taxon>
    </lineage>
</organism>
<evidence type="ECO:0000256" key="2">
    <source>
        <dbReference type="PROSITE-ProRule" id="PRU00068"/>
    </source>
</evidence>
<dbReference type="Ensembl" id="ENSCSET00000013854.1">
    <property type="protein sequence ID" value="ENSCSEP00000013694.1"/>
    <property type="gene ID" value="ENSCSEG00000008687.1"/>
</dbReference>
<dbReference type="SMART" id="SM00050">
    <property type="entry name" value="DISIN"/>
    <property type="match status" value="1"/>
</dbReference>
<dbReference type="PROSITE" id="PS50214">
    <property type="entry name" value="DISINTEGRIN_2"/>
    <property type="match status" value="1"/>
</dbReference>
<name>A0A3P8VHF1_CYNSE</name>
<dbReference type="InterPro" id="IPR036436">
    <property type="entry name" value="Disintegrin_dom_sf"/>
</dbReference>
<keyword evidence="1" id="KW-1015">Disulfide bond</keyword>
<dbReference type="PANTHER" id="PTHR11905:SF20">
    <property type="entry name" value="DISINTEGRIN AND METALLOPROTEINASE DOMAIN-CONTAINING PROTEIN 8"/>
    <property type="match status" value="1"/>
</dbReference>
<accession>A0A3P8VHF1</accession>
<dbReference type="SUPFAM" id="SSF57552">
    <property type="entry name" value="Blood coagulation inhibitor (disintegrin)"/>
    <property type="match status" value="1"/>
</dbReference>
<dbReference type="GO" id="GO:0050839">
    <property type="term" value="F:cell adhesion molecule binding"/>
    <property type="evidence" value="ECO:0007669"/>
    <property type="project" value="TreeGrafter"/>
</dbReference>
<dbReference type="PROSITE" id="PS00427">
    <property type="entry name" value="DISINTEGRIN_1"/>
    <property type="match status" value="1"/>
</dbReference>
<evidence type="ECO:0000256" key="1">
    <source>
        <dbReference type="ARBA" id="ARBA00023157"/>
    </source>
</evidence>
<dbReference type="PANTHER" id="PTHR11905">
    <property type="entry name" value="ADAM A DISINTEGRIN AND METALLOPROTEASE DOMAIN"/>
    <property type="match status" value="1"/>
</dbReference>
<dbReference type="GO" id="GO:0022407">
    <property type="term" value="P:regulation of cell-cell adhesion"/>
    <property type="evidence" value="ECO:0007669"/>
    <property type="project" value="TreeGrafter"/>
</dbReference>
<dbReference type="PRINTS" id="PR00289">
    <property type="entry name" value="DISINTEGRIN"/>
</dbReference>
<dbReference type="GO" id="GO:0002693">
    <property type="term" value="P:positive regulation of cellular extravasation"/>
    <property type="evidence" value="ECO:0007669"/>
    <property type="project" value="TreeGrafter"/>
</dbReference>
<reference evidence="4 5" key="1">
    <citation type="journal article" date="2014" name="Nat. Genet.">
        <title>Whole-genome sequence of a flatfish provides insights into ZW sex chromosome evolution and adaptation to a benthic lifestyle.</title>
        <authorList>
            <person name="Chen S."/>
            <person name="Zhang G."/>
            <person name="Shao C."/>
            <person name="Huang Q."/>
            <person name="Liu G."/>
            <person name="Zhang P."/>
            <person name="Song W."/>
            <person name="An N."/>
            <person name="Chalopin D."/>
            <person name="Volff J.N."/>
            <person name="Hong Y."/>
            <person name="Li Q."/>
            <person name="Sha Z."/>
            <person name="Zhou H."/>
            <person name="Xie M."/>
            <person name="Yu Q."/>
            <person name="Liu Y."/>
            <person name="Xiang H."/>
            <person name="Wang N."/>
            <person name="Wu K."/>
            <person name="Yang C."/>
            <person name="Zhou Q."/>
            <person name="Liao X."/>
            <person name="Yang L."/>
            <person name="Hu Q."/>
            <person name="Zhang J."/>
            <person name="Meng L."/>
            <person name="Jin L."/>
            <person name="Tian Y."/>
            <person name="Lian J."/>
            <person name="Yang J."/>
            <person name="Miao G."/>
            <person name="Liu S."/>
            <person name="Liang Z."/>
            <person name="Yan F."/>
            <person name="Li Y."/>
            <person name="Sun B."/>
            <person name="Zhang H."/>
            <person name="Zhang J."/>
            <person name="Zhu Y."/>
            <person name="Du M."/>
            <person name="Zhao Y."/>
            <person name="Schartl M."/>
            <person name="Tang Q."/>
            <person name="Wang J."/>
        </authorList>
    </citation>
    <scope>NUCLEOTIDE SEQUENCE</scope>
</reference>
<dbReference type="Gene3D" id="4.10.70.10">
    <property type="entry name" value="Disintegrin domain"/>
    <property type="match status" value="1"/>
</dbReference>
<dbReference type="GO" id="GO:0051044">
    <property type="term" value="P:positive regulation of membrane protein ectodomain proteolysis"/>
    <property type="evidence" value="ECO:0007669"/>
    <property type="project" value="TreeGrafter"/>
</dbReference>
<comment type="caution">
    <text evidence="2">Lacks conserved residue(s) required for the propagation of feature annotation.</text>
</comment>
<dbReference type="GeneTree" id="ENSGT00940000158585"/>
<evidence type="ECO:0000313" key="5">
    <source>
        <dbReference type="Proteomes" id="UP000265120"/>
    </source>
</evidence>
<feature type="domain" description="Disintegrin" evidence="3">
    <location>
        <begin position="1"/>
        <end position="68"/>
    </location>
</feature>
<proteinExistence type="predicted"/>
<dbReference type="InterPro" id="IPR001762">
    <property type="entry name" value="Disintegrin_dom"/>
</dbReference>